<dbReference type="PROSITE" id="PS50887">
    <property type="entry name" value="GGDEF"/>
    <property type="match status" value="1"/>
</dbReference>
<feature type="domain" description="GGDEF" evidence="2">
    <location>
        <begin position="346"/>
        <end position="482"/>
    </location>
</feature>
<dbReference type="NCBIfam" id="TIGR00254">
    <property type="entry name" value="GGDEF"/>
    <property type="match status" value="1"/>
</dbReference>
<dbReference type="InterPro" id="IPR043128">
    <property type="entry name" value="Rev_trsase/Diguanyl_cyclase"/>
</dbReference>
<reference evidence="3 4" key="1">
    <citation type="submission" date="2020-08" db="EMBL/GenBank/DDBJ databases">
        <title>Genomic Encyclopedia of Type Strains, Phase IV (KMG-IV): sequencing the most valuable type-strain genomes for metagenomic binning, comparative biology and taxonomic classification.</title>
        <authorList>
            <person name="Goeker M."/>
        </authorList>
    </citation>
    <scope>NUCLEOTIDE SEQUENCE [LARGE SCALE GENOMIC DNA]</scope>
    <source>
        <strain evidence="3 4">DSM 100044</strain>
    </source>
</reference>
<sequence>MPDETDVAGEMARLEVLRSLDVLGTAPEAEFDAIVEGARHLFGCKMAFVSLVDTQRQWFKARCGIDITETDRDISFCSRTVAADEMLVIADAGQDARFAGNPLVLGPPFIRFYAGVPLRVKSEGNGALLPIGTLCVADDRAHYPSADKLAILQGMARVVEALLETRRLSRESLRLALERQDALDDMARTQRLLQHAERMARIGSWRLELATGHVHWSDQTYGIHALEPGLDKPLDSALHFYPEADRLKLQTALDQCAQQGRPWELELDLTDANGKLRRVRTLGEVEQRGGERIAIMGVIQDITDRYRLECRLQHIARTDELTGIPSRRAFNEELDLALAKARQDGDGFAIVIIDLDRFKEVNDRLGHPAGDEVLRLIAAKLGSIRDLGQHFTARLGGDEFVLLLRDTHAKDGLPRAIELLLSELRHQVPADGGSILVSATIGACVYGDRYPDRANLLKCADGALYRAKAVRRGTGAIAGQDQIIEAAPAAARPITVAA</sequence>
<dbReference type="RefSeq" id="WP_184059662.1">
    <property type="nucleotide sequence ID" value="NZ_JACIJK010000010.1"/>
</dbReference>
<dbReference type="Pfam" id="PF00990">
    <property type="entry name" value="GGDEF"/>
    <property type="match status" value="1"/>
</dbReference>
<dbReference type="Proteomes" id="UP000546200">
    <property type="component" value="Unassembled WGS sequence"/>
</dbReference>
<dbReference type="InterPro" id="IPR052155">
    <property type="entry name" value="Biofilm_reg_signaling"/>
</dbReference>
<dbReference type="InterPro" id="IPR003018">
    <property type="entry name" value="GAF"/>
</dbReference>
<organism evidence="3 4">
    <name type="scientific">Sphingomonas aerophila</name>
    <dbReference type="NCBI Taxonomy" id="1344948"/>
    <lineage>
        <taxon>Bacteria</taxon>
        <taxon>Pseudomonadati</taxon>
        <taxon>Pseudomonadota</taxon>
        <taxon>Alphaproteobacteria</taxon>
        <taxon>Sphingomonadales</taxon>
        <taxon>Sphingomonadaceae</taxon>
        <taxon>Sphingomonas</taxon>
    </lineage>
</organism>
<name>A0A7W9BFX6_9SPHN</name>
<dbReference type="PANTHER" id="PTHR44757">
    <property type="entry name" value="DIGUANYLATE CYCLASE DGCP"/>
    <property type="match status" value="1"/>
</dbReference>
<dbReference type="InterPro" id="IPR000160">
    <property type="entry name" value="GGDEF_dom"/>
</dbReference>
<dbReference type="SMART" id="SM00065">
    <property type="entry name" value="GAF"/>
    <property type="match status" value="1"/>
</dbReference>
<dbReference type="PANTHER" id="PTHR44757:SF2">
    <property type="entry name" value="BIOFILM ARCHITECTURE MAINTENANCE PROTEIN MBAA"/>
    <property type="match status" value="1"/>
</dbReference>
<dbReference type="CDD" id="cd01949">
    <property type="entry name" value="GGDEF"/>
    <property type="match status" value="1"/>
</dbReference>
<dbReference type="Gene3D" id="3.30.450.20">
    <property type="entry name" value="PAS domain"/>
    <property type="match status" value="1"/>
</dbReference>
<dbReference type="InterPro" id="IPR029016">
    <property type="entry name" value="GAF-like_dom_sf"/>
</dbReference>
<dbReference type="InterPro" id="IPR000700">
    <property type="entry name" value="PAS-assoc_C"/>
</dbReference>
<accession>A0A7W9BFX6</accession>
<evidence type="ECO:0000313" key="4">
    <source>
        <dbReference type="Proteomes" id="UP000546200"/>
    </source>
</evidence>
<dbReference type="Gene3D" id="3.30.450.40">
    <property type="match status" value="1"/>
</dbReference>
<dbReference type="PROSITE" id="PS50113">
    <property type="entry name" value="PAC"/>
    <property type="match status" value="1"/>
</dbReference>
<evidence type="ECO:0000313" key="3">
    <source>
        <dbReference type="EMBL" id="MBB5716417.1"/>
    </source>
</evidence>
<dbReference type="SMART" id="SM00267">
    <property type="entry name" value="GGDEF"/>
    <property type="match status" value="1"/>
</dbReference>
<dbReference type="InterPro" id="IPR001610">
    <property type="entry name" value="PAC"/>
</dbReference>
<dbReference type="InterPro" id="IPR035965">
    <property type="entry name" value="PAS-like_dom_sf"/>
</dbReference>
<dbReference type="SUPFAM" id="SSF55073">
    <property type="entry name" value="Nucleotide cyclase"/>
    <property type="match status" value="1"/>
</dbReference>
<comment type="caution">
    <text evidence="3">The sequence shown here is derived from an EMBL/GenBank/DDBJ whole genome shotgun (WGS) entry which is preliminary data.</text>
</comment>
<evidence type="ECO:0000259" key="1">
    <source>
        <dbReference type="PROSITE" id="PS50113"/>
    </source>
</evidence>
<protein>
    <submittedName>
        <fullName evidence="3">Diguanylate cyclase (GGDEF)-like protein</fullName>
    </submittedName>
</protein>
<dbReference type="SMART" id="SM00086">
    <property type="entry name" value="PAC"/>
    <property type="match status" value="1"/>
</dbReference>
<dbReference type="InterPro" id="IPR029787">
    <property type="entry name" value="Nucleotide_cyclase"/>
</dbReference>
<dbReference type="SUPFAM" id="SSF55781">
    <property type="entry name" value="GAF domain-like"/>
    <property type="match status" value="1"/>
</dbReference>
<evidence type="ECO:0000259" key="2">
    <source>
        <dbReference type="PROSITE" id="PS50887"/>
    </source>
</evidence>
<dbReference type="Pfam" id="PF01590">
    <property type="entry name" value="GAF"/>
    <property type="match status" value="1"/>
</dbReference>
<feature type="domain" description="PAC" evidence="1">
    <location>
        <begin position="263"/>
        <end position="314"/>
    </location>
</feature>
<keyword evidence="4" id="KW-1185">Reference proteome</keyword>
<dbReference type="AlphaFoldDB" id="A0A7W9BFX6"/>
<dbReference type="Gene3D" id="3.30.70.270">
    <property type="match status" value="1"/>
</dbReference>
<gene>
    <name evidence="3" type="ORF">FHS94_003280</name>
</gene>
<dbReference type="EMBL" id="JACIJK010000010">
    <property type="protein sequence ID" value="MBB5716417.1"/>
    <property type="molecule type" value="Genomic_DNA"/>
</dbReference>
<dbReference type="SUPFAM" id="SSF55785">
    <property type="entry name" value="PYP-like sensor domain (PAS domain)"/>
    <property type="match status" value="1"/>
</dbReference>
<proteinExistence type="predicted"/>